<comment type="caution">
    <text evidence="2">The sequence shown here is derived from an EMBL/GenBank/DDBJ whole genome shotgun (WGS) entry which is preliminary data.</text>
</comment>
<dbReference type="Gene3D" id="3.30.70.1230">
    <property type="entry name" value="Nucleotide cyclase"/>
    <property type="match status" value="1"/>
</dbReference>
<evidence type="ECO:0000313" key="2">
    <source>
        <dbReference type="EMBL" id="ETX01353.1"/>
    </source>
</evidence>
<dbReference type="Proteomes" id="UP000019140">
    <property type="component" value="Unassembled WGS sequence"/>
</dbReference>
<name>W4LTP7_9BACT</name>
<dbReference type="PATRIC" id="fig|1429439.4.peg.6311"/>
<keyword evidence="3" id="KW-1185">Reference proteome</keyword>
<dbReference type="EMBL" id="AZHX01001629">
    <property type="protein sequence ID" value="ETX01353.1"/>
    <property type="molecule type" value="Genomic_DNA"/>
</dbReference>
<dbReference type="AlphaFoldDB" id="W4LTP7"/>
<protein>
    <recommendedName>
        <fullName evidence="4">Guanylate cyclase domain-containing protein</fullName>
    </recommendedName>
</protein>
<evidence type="ECO:0000313" key="3">
    <source>
        <dbReference type="Proteomes" id="UP000019140"/>
    </source>
</evidence>
<sequence length="155" mass="17050">MEFYQRVDQVAELLRERQRVTYRSLKEQFDLDDAALEALKEELFFSRPEIKDEVGRGLVWTDEANPLASVPSAPVTAPTSRAVTEDVESSQEADSSSTQVSVPDAERRQLTVMFCDLADSTALSTQLDPETLRENQAVGGALGGSEVRPRSGCLA</sequence>
<feature type="compositionally biased region" description="Polar residues" evidence="1">
    <location>
        <begin position="92"/>
        <end position="101"/>
    </location>
</feature>
<evidence type="ECO:0008006" key="4">
    <source>
        <dbReference type="Google" id="ProtNLM"/>
    </source>
</evidence>
<gene>
    <name evidence="2" type="ORF">ETSY2_37380</name>
</gene>
<accession>W4LTP7</accession>
<organism evidence="2 3">
    <name type="scientific">Candidatus Entotheonella gemina</name>
    <dbReference type="NCBI Taxonomy" id="1429439"/>
    <lineage>
        <taxon>Bacteria</taxon>
        <taxon>Pseudomonadati</taxon>
        <taxon>Nitrospinota/Tectimicrobiota group</taxon>
        <taxon>Candidatus Tectimicrobiota</taxon>
        <taxon>Candidatus Entotheonellia</taxon>
        <taxon>Candidatus Entotheonellales</taxon>
        <taxon>Candidatus Entotheonellaceae</taxon>
        <taxon>Candidatus Entotheonella</taxon>
    </lineage>
</organism>
<feature type="region of interest" description="Disordered" evidence="1">
    <location>
        <begin position="67"/>
        <end position="104"/>
    </location>
</feature>
<proteinExistence type="predicted"/>
<evidence type="ECO:0000256" key="1">
    <source>
        <dbReference type="SAM" id="MobiDB-lite"/>
    </source>
</evidence>
<reference evidence="2 3" key="1">
    <citation type="journal article" date="2014" name="Nature">
        <title>An environmental bacterial taxon with a large and distinct metabolic repertoire.</title>
        <authorList>
            <person name="Wilson M.C."/>
            <person name="Mori T."/>
            <person name="Ruckert C."/>
            <person name="Uria A.R."/>
            <person name="Helf M.J."/>
            <person name="Takada K."/>
            <person name="Gernert C."/>
            <person name="Steffens U.A."/>
            <person name="Heycke N."/>
            <person name="Schmitt S."/>
            <person name="Rinke C."/>
            <person name="Helfrich E.J."/>
            <person name="Brachmann A.O."/>
            <person name="Gurgui C."/>
            <person name="Wakimoto T."/>
            <person name="Kracht M."/>
            <person name="Crusemann M."/>
            <person name="Hentschel U."/>
            <person name="Abe I."/>
            <person name="Matsunaga S."/>
            <person name="Kalinowski J."/>
            <person name="Takeyama H."/>
            <person name="Piel J."/>
        </authorList>
    </citation>
    <scope>NUCLEOTIDE SEQUENCE [LARGE SCALE GENOMIC DNA]</scope>
    <source>
        <strain evidence="3">TSY2</strain>
    </source>
</reference>
<dbReference type="SUPFAM" id="SSF55073">
    <property type="entry name" value="Nucleotide cyclase"/>
    <property type="match status" value="1"/>
</dbReference>
<dbReference type="InterPro" id="IPR029787">
    <property type="entry name" value="Nucleotide_cyclase"/>
</dbReference>
<dbReference type="HOGENOM" id="CLU_1692273_0_0_7"/>